<dbReference type="NCBIfam" id="NF041874">
    <property type="entry name" value="EPS_EpsC"/>
    <property type="match status" value="1"/>
</dbReference>
<dbReference type="EC" id="2.3.1.30" evidence="3"/>
<dbReference type="InterPro" id="IPR053376">
    <property type="entry name" value="Serine_acetyltransferase"/>
</dbReference>
<dbReference type="RefSeq" id="WP_158765566.1">
    <property type="nucleotide sequence ID" value="NZ_CP047045.1"/>
</dbReference>
<dbReference type="Gene3D" id="2.160.10.10">
    <property type="entry name" value="Hexapeptide repeat proteins"/>
    <property type="match status" value="1"/>
</dbReference>
<dbReference type="InterPro" id="IPR011004">
    <property type="entry name" value="Trimer_LpxA-like_sf"/>
</dbReference>
<dbReference type="NCBIfam" id="TIGR01172">
    <property type="entry name" value="cysE"/>
    <property type="match status" value="1"/>
</dbReference>
<dbReference type="GO" id="GO:0009001">
    <property type="term" value="F:serine O-acetyltransferase activity"/>
    <property type="evidence" value="ECO:0007669"/>
    <property type="project" value="UniProtKB-EC"/>
</dbReference>
<protein>
    <recommendedName>
        <fullName evidence="4">Serine acetyltransferase</fullName>
        <ecNumber evidence="3">2.3.1.30</ecNumber>
    </recommendedName>
</protein>
<comment type="pathway">
    <text evidence="1">Amino-acid biosynthesis; L-cysteine biosynthesis; L-cysteine from L-serine: step 1/2.</text>
</comment>
<evidence type="ECO:0000256" key="7">
    <source>
        <dbReference type="ARBA" id="ARBA00022737"/>
    </source>
</evidence>
<organism evidence="11 12">
    <name type="scientific">Terricaulis silvestris</name>
    <dbReference type="NCBI Taxonomy" id="2686094"/>
    <lineage>
        <taxon>Bacteria</taxon>
        <taxon>Pseudomonadati</taxon>
        <taxon>Pseudomonadota</taxon>
        <taxon>Alphaproteobacteria</taxon>
        <taxon>Caulobacterales</taxon>
        <taxon>Caulobacteraceae</taxon>
        <taxon>Terricaulis</taxon>
    </lineage>
</organism>
<reference evidence="12" key="1">
    <citation type="submission" date="2019-12" db="EMBL/GenBank/DDBJ databases">
        <title>Complete genome of Terracaulis silvestris 0127_4.</title>
        <authorList>
            <person name="Vieira S."/>
            <person name="Riedel T."/>
            <person name="Sproer C."/>
            <person name="Pascual J."/>
            <person name="Boedeker C."/>
            <person name="Overmann J."/>
        </authorList>
    </citation>
    <scope>NUCLEOTIDE SEQUENCE [LARGE SCALE GENOMIC DNA]</scope>
    <source>
        <strain evidence="12">0127_4</strain>
    </source>
</reference>
<sequence length="275" mass="29726">MAESQMRLFEASGGVWAQLRVEAMQAAAEEPLLASYLHASILHHDRIEDALSYHLAQKLGHGDLPALQLREVIREAYASDPAIGAMALRDMRVVRERDPACTTYLQPFLYFKGYGGLQSFRIAHWLWTQDRQILAYHLQSRVSELFSVDIHPAATIGAGVFIDHAHGIVIGETAVVEDDVSMLHSVTLGGTGNAGGDRHPKIRRGVLIGAGAKVLGNIEVGEDARIAAGSVVLENVAPRCTVAGIPARPVGGECCEDTIPAVAMNQRFESDKSQS</sequence>
<evidence type="ECO:0000256" key="4">
    <source>
        <dbReference type="ARBA" id="ARBA00018522"/>
    </source>
</evidence>
<evidence type="ECO:0000256" key="8">
    <source>
        <dbReference type="ARBA" id="ARBA00023315"/>
    </source>
</evidence>
<name>A0A6I6MU01_9CAUL</name>
<dbReference type="Gene3D" id="1.10.3130.10">
    <property type="entry name" value="serine acetyltransferase, domain 1"/>
    <property type="match status" value="1"/>
</dbReference>
<keyword evidence="8 11" id="KW-0012">Acyltransferase</keyword>
<dbReference type="Pfam" id="PF06426">
    <property type="entry name" value="SATase_N"/>
    <property type="match status" value="1"/>
</dbReference>
<keyword evidence="6 11" id="KW-0808">Transferase</keyword>
<keyword evidence="7" id="KW-0677">Repeat</keyword>
<dbReference type="PANTHER" id="PTHR42811">
    <property type="entry name" value="SERINE ACETYLTRANSFERASE"/>
    <property type="match status" value="1"/>
</dbReference>
<evidence type="ECO:0000256" key="1">
    <source>
        <dbReference type="ARBA" id="ARBA00004876"/>
    </source>
</evidence>
<keyword evidence="12" id="KW-1185">Reference proteome</keyword>
<dbReference type="Pfam" id="PF00132">
    <property type="entry name" value="Hexapep"/>
    <property type="match status" value="1"/>
</dbReference>
<dbReference type="InterPro" id="IPR018357">
    <property type="entry name" value="Hexapep_transf_CS"/>
</dbReference>
<dbReference type="GO" id="GO:0006535">
    <property type="term" value="P:cysteine biosynthetic process from serine"/>
    <property type="evidence" value="ECO:0007669"/>
    <property type="project" value="InterPro"/>
</dbReference>
<dbReference type="EMBL" id="CP047045">
    <property type="protein sequence ID" value="QGZ94643.1"/>
    <property type="molecule type" value="Genomic_DNA"/>
</dbReference>
<evidence type="ECO:0000256" key="6">
    <source>
        <dbReference type="ARBA" id="ARBA00022679"/>
    </source>
</evidence>
<dbReference type="UniPathway" id="UPA00136">
    <property type="reaction ID" value="UER00199"/>
</dbReference>
<dbReference type="InterPro" id="IPR045304">
    <property type="entry name" value="LbH_SAT"/>
</dbReference>
<dbReference type="PROSITE" id="PS00101">
    <property type="entry name" value="HEXAPEP_TRANSFERASES"/>
    <property type="match status" value="1"/>
</dbReference>
<evidence type="ECO:0000256" key="5">
    <source>
        <dbReference type="ARBA" id="ARBA00022605"/>
    </source>
</evidence>
<dbReference type="InterPro" id="IPR001451">
    <property type="entry name" value="Hexapep"/>
</dbReference>
<evidence type="ECO:0000256" key="3">
    <source>
        <dbReference type="ARBA" id="ARBA00013266"/>
    </source>
</evidence>
<dbReference type="InterPro" id="IPR005881">
    <property type="entry name" value="Ser_O-AcTrfase"/>
</dbReference>
<dbReference type="SUPFAM" id="SSF51161">
    <property type="entry name" value="Trimeric LpxA-like enzymes"/>
    <property type="match status" value="1"/>
</dbReference>
<dbReference type="CDD" id="cd03354">
    <property type="entry name" value="LbH_SAT"/>
    <property type="match status" value="1"/>
</dbReference>
<evidence type="ECO:0000256" key="2">
    <source>
        <dbReference type="ARBA" id="ARBA00007274"/>
    </source>
</evidence>
<comment type="similarity">
    <text evidence="2">Belongs to the transferase hexapeptide repeat family.</text>
</comment>
<feature type="domain" description="Serine acetyltransferase N-terminal" evidence="10">
    <location>
        <begin position="15"/>
        <end position="119"/>
    </location>
</feature>
<proteinExistence type="inferred from homology"/>
<dbReference type="InterPro" id="IPR010493">
    <property type="entry name" value="Ser_AcTrfase_N"/>
</dbReference>
<dbReference type="AlphaFoldDB" id="A0A6I6MU01"/>
<dbReference type="FunFam" id="2.160.10.10:FF:000002">
    <property type="entry name" value="Serine acetyltransferase"/>
    <property type="match status" value="1"/>
</dbReference>
<dbReference type="Proteomes" id="UP000431269">
    <property type="component" value="Chromosome"/>
</dbReference>
<gene>
    <name evidence="11" type="primary">cysE</name>
    <name evidence="11" type="ORF">DSM104635_01464</name>
</gene>
<accession>A0A6I6MU01</accession>
<dbReference type="KEGG" id="tsv:DSM104635_01464"/>
<evidence type="ECO:0000259" key="10">
    <source>
        <dbReference type="SMART" id="SM00971"/>
    </source>
</evidence>
<evidence type="ECO:0000313" key="11">
    <source>
        <dbReference type="EMBL" id="QGZ94643.1"/>
    </source>
</evidence>
<evidence type="ECO:0000256" key="9">
    <source>
        <dbReference type="ARBA" id="ARBA00049486"/>
    </source>
</evidence>
<comment type="catalytic activity">
    <reaction evidence="9">
        <text>L-serine + acetyl-CoA = O-acetyl-L-serine + CoA</text>
        <dbReference type="Rhea" id="RHEA:24560"/>
        <dbReference type="ChEBI" id="CHEBI:33384"/>
        <dbReference type="ChEBI" id="CHEBI:57287"/>
        <dbReference type="ChEBI" id="CHEBI:57288"/>
        <dbReference type="ChEBI" id="CHEBI:58340"/>
        <dbReference type="EC" id="2.3.1.30"/>
    </reaction>
</comment>
<evidence type="ECO:0000313" key="12">
    <source>
        <dbReference type="Proteomes" id="UP000431269"/>
    </source>
</evidence>
<dbReference type="SMART" id="SM00971">
    <property type="entry name" value="SATase_N"/>
    <property type="match status" value="1"/>
</dbReference>
<keyword evidence="5" id="KW-0028">Amino-acid biosynthesis</keyword>
<dbReference type="InterPro" id="IPR042122">
    <property type="entry name" value="Ser_AcTrfase_N_sf"/>
</dbReference>
<dbReference type="GO" id="GO:0005737">
    <property type="term" value="C:cytoplasm"/>
    <property type="evidence" value="ECO:0007669"/>
    <property type="project" value="InterPro"/>
</dbReference>